<dbReference type="SUPFAM" id="SSF47459">
    <property type="entry name" value="HLH, helix-loop-helix DNA-binding domain"/>
    <property type="match status" value="1"/>
</dbReference>
<keyword evidence="4" id="KW-0539">Nucleus</keyword>
<keyword evidence="3" id="KW-0804">Transcription</keyword>
<protein>
    <submittedName>
        <fullName evidence="8">Transcription factor PIF4-like isoform X1</fullName>
    </submittedName>
</protein>
<comment type="subcellular location">
    <subcellularLocation>
        <location evidence="1">Nucleus</location>
    </subcellularLocation>
</comment>
<accession>A0A8B8KCD9</accession>
<feature type="compositionally biased region" description="Polar residues" evidence="5">
    <location>
        <begin position="297"/>
        <end position="307"/>
    </location>
</feature>
<dbReference type="PANTHER" id="PTHR46807">
    <property type="entry name" value="TRANSCRIPTION FACTOR PIF3"/>
    <property type="match status" value="1"/>
</dbReference>
<evidence type="ECO:0000313" key="8">
    <source>
        <dbReference type="RefSeq" id="XP_027341445.1"/>
    </source>
</evidence>
<dbReference type="RefSeq" id="XP_027341445.1">
    <property type="nucleotide sequence ID" value="XM_027485644.1"/>
</dbReference>
<dbReference type="PROSITE" id="PS50888">
    <property type="entry name" value="BHLH"/>
    <property type="match status" value="1"/>
</dbReference>
<gene>
    <name evidence="8" type="primary">LOC113854572</name>
</gene>
<dbReference type="PANTHER" id="PTHR46807:SF7">
    <property type="entry name" value="BHLH DOMAIN-CONTAINING PROTEIN"/>
    <property type="match status" value="1"/>
</dbReference>
<dbReference type="GO" id="GO:0003700">
    <property type="term" value="F:DNA-binding transcription factor activity"/>
    <property type="evidence" value="ECO:0007669"/>
    <property type="project" value="InterPro"/>
</dbReference>
<dbReference type="AlphaFoldDB" id="A0A8B8KCD9"/>
<feature type="region of interest" description="Disordered" evidence="5">
    <location>
        <begin position="54"/>
        <end position="79"/>
    </location>
</feature>
<dbReference type="GO" id="GO:0046983">
    <property type="term" value="F:protein dimerization activity"/>
    <property type="evidence" value="ECO:0007669"/>
    <property type="project" value="InterPro"/>
</dbReference>
<dbReference type="Pfam" id="PF00010">
    <property type="entry name" value="HLH"/>
    <property type="match status" value="1"/>
</dbReference>
<dbReference type="GO" id="GO:0005634">
    <property type="term" value="C:nucleus"/>
    <property type="evidence" value="ECO:0007669"/>
    <property type="project" value="UniProtKB-SubCell"/>
</dbReference>
<dbReference type="InterPro" id="IPR011598">
    <property type="entry name" value="bHLH_dom"/>
</dbReference>
<evidence type="ECO:0000259" key="6">
    <source>
        <dbReference type="PROSITE" id="PS50888"/>
    </source>
</evidence>
<reference evidence="7" key="1">
    <citation type="journal article" date="2019" name="Toxins">
        <title>Detection of Abrin-Like and Prepropulchellin-Like Toxin Genes and Transcripts Using Whole Genome Sequencing and Full-Length Transcript Sequencing of Abrus precatorius.</title>
        <authorList>
            <person name="Hovde B.T."/>
            <person name="Daligault H.E."/>
            <person name="Hanschen E.R."/>
            <person name="Kunde Y.A."/>
            <person name="Johnson M.B."/>
            <person name="Starkenburg S.R."/>
            <person name="Johnson S.L."/>
        </authorList>
    </citation>
    <scope>NUCLEOTIDE SEQUENCE [LARGE SCALE GENOMIC DNA]</scope>
</reference>
<evidence type="ECO:0000256" key="1">
    <source>
        <dbReference type="ARBA" id="ARBA00004123"/>
    </source>
</evidence>
<feature type="compositionally biased region" description="Polar residues" evidence="5">
    <location>
        <begin position="61"/>
        <end position="79"/>
    </location>
</feature>
<keyword evidence="2" id="KW-0805">Transcription regulation</keyword>
<proteinExistence type="predicted"/>
<evidence type="ECO:0000313" key="7">
    <source>
        <dbReference type="Proteomes" id="UP000694853"/>
    </source>
</evidence>
<organism evidence="7 8">
    <name type="scientific">Abrus precatorius</name>
    <name type="common">Indian licorice</name>
    <name type="synonym">Glycine abrus</name>
    <dbReference type="NCBI Taxonomy" id="3816"/>
    <lineage>
        <taxon>Eukaryota</taxon>
        <taxon>Viridiplantae</taxon>
        <taxon>Streptophyta</taxon>
        <taxon>Embryophyta</taxon>
        <taxon>Tracheophyta</taxon>
        <taxon>Spermatophyta</taxon>
        <taxon>Magnoliopsida</taxon>
        <taxon>eudicotyledons</taxon>
        <taxon>Gunneridae</taxon>
        <taxon>Pentapetalae</taxon>
        <taxon>rosids</taxon>
        <taxon>fabids</taxon>
        <taxon>Fabales</taxon>
        <taxon>Fabaceae</taxon>
        <taxon>Papilionoideae</taxon>
        <taxon>50 kb inversion clade</taxon>
        <taxon>NPAAA clade</taxon>
        <taxon>indigoferoid/millettioid clade</taxon>
        <taxon>Abreae</taxon>
        <taxon>Abrus</taxon>
    </lineage>
</organism>
<dbReference type="CDD" id="cd11445">
    <property type="entry name" value="bHLH_AtPIF_like"/>
    <property type="match status" value="1"/>
</dbReference>
<evidence type="ECO:0000256" key="3">
    <source>
        <dbReference type="ARBA" id="ARBA00023163"/>
    </source>
</evidence>
<feature type="compositionally biased region" description="Acidic residues" evidence="5">
    <location>
        <begin position="317"/>
        <end position="326"/>
    </location>
</feature>
<evidence type="ECO:0000256" key="4">
    <source>
        <dbReference type="ARBA" id="ARBA00023242"/>
    </source>
</evidence>
<dbReference type="GeneID" id="113854572"/>
<dbReference type="InterPro" id="IPR036638">
    <property type="entry name" value="HLH_DNA-bd_sf"/>
</dbReference>
<feature type="region of interest" description="Disordered" evidence="5">
    <location>
        <begin position="255"/>
        <end position="351"/>
    </location>
</feature>
<dbReference type="Proteomes" id="UP000694853">
    <property type="component" value="Unplaced"/>
</dbReference>
<dbReference type="InterPro" id="IPR047265">
    <property type="entry name" value="PIF1-like_bHLH"/>
</dbReference>
<dbReference type="InterPro" id="IPR044273">
    <property type="entry name" value="PIF3-like"/>
</dbReference>
<sequence length="575" mass="63720">MNNNVPDWNFVSDTCVTNQKKPMGVDQELVELLWENGQVVLHNQAHRKPVMNSIAPRQVHKNFQSTSRTSEPFGNSSTLVQDDETVSWIQYPLEDPLEQEFCPNILTELPPCEVESYKQIRPFEEGRFSKLDASSAPHVTVSSQSPTMKSSCVQELPGIPIPAPRFHVSDSSQKNNDFGGSCKVLNFSHFSAPLNVSSASANAHFRDKITGNMSKGEIRECSVMTVGSSYCGSNHIPQDPDASRASSNGVWTNTLSAEPEAIRDDVRRTIPQNEKGKSEMLEPTTTSSSGGSGSSSLEKTCSLSTRNQGKKRKGIDVEESEEQSEDTELKSAVGNKASQRAGLARRNRAAEVHNLSERRRRDRINEKMRALQQLIPHSSKTDKASMLEEAIEYLKSLQLQLQVMWMGSGMAPMMFPGIQHYMSQMGMGMATPSFPPIHNPMQLPRVPLDQSVSASQTPNQTLMCQNPILGAFNYQNQMQNPALSEQYARYMGYHLMQNASQPMNVFGYGPRTVQHSQTMITPSNSSGHMSGAANTDDALSGKMGKPLSYFSLLWLTTKMRIPHQLYGEVTPFACC</sequence>
<evidence type="ECO:0000256" key="2">
    <source>
        <dbReference type="ARBA" id="ARBA00023015"/>
    </source>
</evidence>
<feature type="domain" description="BHLH" evidence="6">
    <location>
        <begin position="348"/>
        <end position="397"/>
    </location>
</feature>
<dbReference type="FunFam" id="4.10.280.10:FF:000004">
    <property type="entry name" value="Basic helix-loop-helix transcription factor"/>
    <property type="match status" value="1"/>
</dbReference>
<dbReference type="GO" id="GO:0010017">
    <property type="term" value="P:red or far-red light signaling pathway"/>
    <property type="evidence" value="ECO:0007669"/>
    <property type="project" value="UniProtKB-ARBA"/>
</dbReference>
<feature type="compositionally biased region" description="Basic and acidic residues" evidence="5">
    <location>
        <begin position="260"/>
        <end position="280"/>
    </location>
</feature>
<dbReference type="KEGG" id="aprc:113854572"/>
<keyword evidence="7" id="KW-1185">Reference proteome</keyword>
<evidence type="ECO:0000256" key="5">
    <source>
        <dbReference type="SAM" id="MobiDB-lite"/>
    </source>
</evidence>
<name>A0A8B8KCD9_ABRPR</name>
<dbReference type="Gene3D" id="4.10.280.10">
    <property type="entry name" value="Helix-loop-helix DNA-binding domain"/>
    <property type="match status" value="1"/>
</dbReference>
<dbReference type="SMART" id="SM00353">
    <property type="entry name" value="HLH"/>
    <property type="match status" value="1"/>
</dbReference>
<dbReference type="OrthoDB" id="690068at2759"/>
<reference evidence="8" key="2">
    <citation type="submission" date="2025-08" db="UniProtKB">
        <authorList>
            <consortium name="RefSeq"/>
        </authorList>
    </citation>
    <scope>IDENTIFICATION</scope>
    <source>
        <tissue evidence="8">Young leaves</tissue>
    </source>
</reference>